<evidence type="ECO:0000313" key="9">
    <source>
        <dbReference type="Proteomes" id="UP001138500"/>
    </source>
</evidence>
<evidence type="ECO:0000256" key="2">
    <source>
        <dbReference type="ARBA" id="ARBA00007528"/>
    </source>
</evidence>
<comment type="function">
    <text evidence="6">Splits internally a 1,3-beta-glucan molecule and transfers the newly generated reducing end (the donor) to the non-reducing end of another 1,3-beta-glucan molecule (the acceptor) forming a 1,3-beta linkage, resulting in the elongation of 1,3-beta-glucan chains in the cell wall.</text>
</comment>
<dbReference type="InterPro" id="IPR004886">
    <property type="entry name" value="Glucanosyltransferase"/>
</dbReference>
<dbReference type="GO" id="GO:0098552">
    <property type="term" value="C:side of membrane"/>
    <property type="evidence" value="ECO:0007669"/>
    <property type="project" value="UniProtKB-KW"/>
</dbReference>
<keyword evidence="5" id="KW-0325">Glycoprotein</keyword>
<keyword evidence="6" id="KW-0336">GPI-anchor</keyword>
<proteinExistence type="inferred from homology"/>
<evidence type="ECO:0000256" key="7">
    <source>
        <dbReference type="SAM" id="MobiDB-lite"/>
    </source>
</evidence>
<evidence type="ECO:0000256" key="3">
    <source>
        <dbReference type="ARBA" id="ARBA00022729"/>
    </source>
</evidence>
<keyword evidence="4" id="KW-1015">Disulfide bond</keyword>
<evidence type="ECO:0000256" key="1">
    <source>
        <dbReference type="ARBA" id="ARBA00004609"/>
    </source>
</evidence>
<comment type="caution">
    <text evidence="8">The sequence shown here is derived from an EMBL/GenBank/DDBJ whole genome shotgun (WGS) entry which is preliminary data.</text>
</comment>
<keyword evidence="3 6" id="KW-0732">Signal</keyword>
<dbReference type="OrthoDB" id="421038at2759"/>
<dbReference type="FunFam" id="3.20.20.80:FF:000038">
    <property type="entry name" value="1,3-beta-glucanosyltransferase"/>
    <property type="match status" value="1"/>
</dbReference>
<dbReference type="PANTHER" id="PTHR31468:SF8">
    <property type="entry name" value="1,3-BETA-GLUCANOSYLTRANSFERASE GAS2"/>
    <property type="match status" value="1"/>
</dbReference>
<dbReference type="GO" id="GO:0016787">
    <property type="term" value="F:hydrolase activity"/>
    <property type="evidence" value="ECO:0007669"/>
    <property type="project" value="UniProtKB-KW"/>
</dbReference>
<reference evidence="8 9" key="2">
    <citation type="journal article" date="2021" name="Curr. Genet.">
        <title>Genetic response to nitrogen starvation in the aggressive Eucalyptus foliar pathogen Teratosphaeria destructans.</title>
        <authorList>
            <person name="Havenga M."/>
            <person name="Wingfield B.D."/>
            <person name="Wingfield M.J."/>
            <person name="Dreyer L.L."/>
            <person name="Roets F."/>
            <person name="Aylward J."/>
        </authorList>
    </citation>
    <scope>NUCLEOTIDE SEQUENCE [LARGE SCALE GENOMIC DNA]</scope>
    <source>
        <strain evidence="8">CMW44962</strain>
    </source>
</reference>
<keyword evidence="6" id="KW-0449">Lipoprotein</keyword>
<organism evidence="8 9">
    <name type="scientific">Teratosphaeria destructans</name>
    <dbReference type="NCBI Taxonomy" id="418781"/>
    <lineage>
        <taxon>Eukaryota</taxon>
        <taxon>Fungi</taxon>
        <taxon>Dikarya</taxon>
        <taxon>Ascomycota</taxon>
        <taxon>Pezizomycotina</taxon>
        <taxon>Dothideomycetes</taxon>
        <taxon>Dothideomycetidae</taxon>
        <taxon>Mycosphaerellales</taxon>
        <taxon>Teratosphaeriaceae</taxon>
        <taxon>Teratosphaeria</taxon>
    </lineage>
</organism>
<dbReference type="EC" id="2.4.1.-" evidence="6"/>
<dbReference type="GO" id="GO:0071970">
    <property type="term" value="P:fungal-type cell wall (1-&gt;3)-beta-D-glucan biosynthetic process"/>
    <property type="evidence" value="ECO:0007669"/>
    <property type="project" value="TreeGrafter"/>
</dbReference>
<protein>
    <recommendedName>
        <fullName evidence="6">1,3-beta-glucanosyltransferase</fullName>
        <ecNumber evidence="6">2.4.1.-</ecNumber>
    </recommendedName>
</protein>
<feature type="chain" id="PRO_5041018523" description="1,3-beta-glucanosyltransferase" evidence="6">
    <location>
        <begin position="19"/>
        <end position="438"/>
    </location>
</feature>
<dbReference type="GO" id="GO:0042124">
    <property type="term" value="F:1,3-beta-glucanosyltransferase activity"/>
    <property type="evidence" value="ECO:0007669"/>
    <property type="project" value="TreeGrafter"/>
</dbReference>
<accession>A0A9W7W2P5</accession>
<feature type="region of interest" description="Disordered" evidence="7">
    <location>
        <begin position="377"/>
        <end position="412"/>
    </location>
</feature>
<dbReference type="Pfam" id="PF03198">
    <property type="entry name" value="Glyco_hydro_72"/>
    <property type="match status" value="1"/>
</dbReference>
<keyword evidence="6" id="KW-0472">Membrane</keyword>
<keyword evidence="9" id="KW-1185">Reference proteome</keyword>
<dbReference type="Gene3D" id="3.20.20.80">
    <property type="entry name" value="Glycosidases"/>
    <property type="match status" value="1"/>
</dbReference>
<keyword evidence="6" id="KW-0808">Transferase</keyword>
<keyword evidence="8" id="KW-0378">Hydrolase</keyword>
<evidence type="ECO:0000256" key="4">
    <source>
        <dbReference type="ARBA" id="ARBA00023157"/>
    </source>
</evidence>
<dbReference type="GO" id="GO:0031505">
    <property type="term" value="P:fungal-type cell wall organization"/>
    <property type="evidence" value="ECO:0007669"/>
    <property type="project" value="TreeGrafter"/>
</dbReference>
<dbReference type="EMBL" id="RIBY02001834">
    <property type="protein sequence ID" value="KAH9828083.1"/>
    <property type="molecule type" value="Genomic_DNA"/>
</dbReference>
<feature type="signal peptide" evidence="6">
    <location>
        <begin position="1"/>
        <end position="18"/>
    </location>
</feature>
<dbReference type="PANTHER" id="PTHR31468">
    <property type="entry name" value="1,3-BETA-GLUCANOSYLTRANSFERASE GAS1"/>
    <property type="match status" value="1"/>
</dbReference>
<dbReference type="SUPFAM" id="SSF51445">
    <property type="entry name" value="(Trans)glycosidases"/>
    <property type="match status" value="1"/>
</dbReference>
<reference evidence="8 9" key="1">
    <citation type="journal article" date="2018" name="IMA Fungus">
        <title>IMA Genome-F 10: Nine draft genome sequences of Claviceps purpurea s.lat., including C. arundinis, C. humidiphila, and C. cf. spartinae, pseudomolecules for the pitch canker pathogen Fusarium circinatum, draft genome of Davidsoniella eucalypti, Grosmannia galeiformis, Quambalaria eucalypti, and Teratosphaeria destructans.</title>
        <authorList>
            <person name="Wingfield B.D."/>
            <person name="Liu M."/>
            <person name="Nguyen H.D."/>
            <person name="Lane F.A."/>
            <person name="Morgan S.W."/>
            <person name="De Vos L."/>
            <person name="Wilken P.M."/>
            <person name="Duong T.A."/>
            <person name="Aylward J."/>
            <person name="Coetzee M.P."/>
            <person name="Dadej K."/>
            <person name="De Beer Z.W."/>
            <person name="Findlay W."/>
            <person name="Havenga M."/>
            <person name="Kolarik M."/>
            <person name="Menzies J.G."/>
            <person name="Naidoo K."/>
            <person name="Pochopski O."/>
            <person name="Shoukouhi P."/>
            <person name="Santana Q.C."/>
            <person name="Seifert K.A."/>
            <person name="Soal N."/>
            <person name="Steenkamp E.T."/>
            <person name="Tatham C.T."/>
            <person name="van der Nest M.A."/>
            <person name="Wingfield M.J."/>
        </authorList>
    </citation>
    <scope>NUCLEOTIDE SEQUENCE [LARGE SCALE GENOMIC DNA]</scope>
    <source>
        <strain evidence="8">CMW44962</strain>
    </source>
</reference>
<evidence type="ECO:0000256" key="5">
    <source>
        <dbReference type="ARBA" id="ARBA00023180"/>
    </source>
</evidence>
<gene>
    <name evidence="8" type="ORF">Tdes44962_MAKER02633</name>
</gene>
<name>A0A9W7W2P5_9PEZI</name>
<evidence type="ECO:0000256" key="6">
    <source>
        <dbReference type="RuleBase" id="RU361209"/>
    </source>
</evidence>
<sequence length="438" mass="45695">MRSLPGGMLAGFATLASALSPIEVKGSKLFLESGQQFFIKGVAYQLTIDDPLADSNQCTLDAALMKTLGVNSIRVYHVDPTSDHSGCMSTFSDAGIYAWIDLDTFSTYIIGSEPAWNQSQYLAYQKVMDAFANYDNTAGFFVGNEVLNTGADSVAAPFVKAAIRDMKAYRDNKGYRAIPVGYSAADIAQLRPNLQNYLACGGNSSESTDFFGLNAYEWCGDATYQTSGYSQLEAMTENYSVPIFFSETGCNTVEPRTFEDQAAIFGPDMDGTWSGAIIYEWIQETNDYGLISYGPPASTGAGVVDGYTRTGTPTPVSPDFENLSSQWASLTPSSVSLSAYTPTNSAPACPAYTSGSWEVSGNVALPTLGAAVTNTAASTTSKGSGSSATAGGTTGPHASTTGTSTKSSSAASSTTSGAAVKNQAGAALVVGLAFAVLV</sequence>
<comment type="similarity">
    <text evidence="2 6">Belongs to the glycosyl hydrolase 72 family.</text>
</comment>
<dbReference type="AlphaFoldDB" id="A0A9W7W2P5"/>
<dbReference type="Proteomes" id="UP001138500">
    <property type="component" value="Unassembled WGS sequence"/>
</dbReference>
<evidence type="ECO:0000313" key="8">
    <source>
        <dbReference type="EMBL" id="KAH9828083.1"/>
    </source>
</evidence>
<dbReference type="GO" id="GO:0005886">
    <property type="term" value="C:plasma membrane"/>
    <property type="evidence" value="ECO:0007669"/>
    <property type="project" value="UniProtKB-SubCell"/>
</dbReference>
<dbReference type="InterPro" id="IPR017853">
    <property type="entry name" value="GH"/>
</dbReference>
<comment type="subcellular location">
    <subcellularLocation>
        <location evidence="1 6">Cell membrane</location>
        <topology evidence="1 6">Lipid-anchor</topology>
        <topology evidence="1 6">GPI-anchor</topology>
    </subcellularLocation>
</comment>